<dbReference type="PANTHER" id="PTHR12283">
    <property type="entry name" value="GLUTAMINYL-PEPTIDE CYCLOTRANSFERASE"/>
    <property type="match status" value="1"/>
</dbReference>
<evidence type="ECO:0000313" key="18">
    <source>
        <dbReference type="Proteomes" id="UP000324091"/>
    </source>
</evidence>
<dbReference type="CDD" id="cd03880">
    <property type="entry name" value="M28_QC_like"/>
    <property type="match status" value="1"/>
</dbReference>
<dbReference type="FunFam" id="3.40.630.10:FF:000029">
    <property type="entry name" value="Glutaminyl-peptide cyclotransferase"/>
    <property type="match status" value="1"/>
</dbReference>
<evidence type="ECO:0000256" key="15">
    <source>
        <dbReference type="ARBA" id="ARBA00042699"/>
    </source>
</evidence>
<evidence type="ECO:0000256" key="5">
    <source>
        <dbReference type="ARBA" id="ARBA00016861"/>
    </source>
</evidence>
<evidence type="ECO:0000256" key="6">
    <source>
        <dbReference type="ARBA" id="ARBA00022525"/>
    </source>
</evidence>
<keyword evidence="11" id="KW-1015">Disulfide bond</keyword>
<evidence type="ECO:0000256" key="12">
    <source>
        <dbReference type="ARBA" id="ARBA00023180"/>
    </source>
</evidence>
<dbReference type="InterPro" id="IPR007484">
    <property type="entry name" value="Peptidase_M28"/>
</dbReference>
<dbReference type="EC" id="2.3.2.5" evidence="4"/>
<gene>
    <name evidence="17" type="ORF">D4764_16G0007970</name>
</gene>
<evidence type="ECO:0000256" key="13">
    <source>
        <dbReference type="ARBA" id="ARBA00023315"/>
    </source>
</evidence>
<dbReference type="PANTHER" id="PTHR12283:SF5">
    <property type="entry name" value="GLUTAMINYL-PEPTIDE CYCLOTRANSFERASE"/>
    <property type="match status" value="1"/>
</dbReference>
<keyword evidence="13" id="KW-0012">Acyltransferase</keyword>
<dbReference type="SUPFAM" id="SSF53187">
    <property type="entry name" value="Zn-dependent exopeptidases"/>
    <property type="match status" value="1"/>
</dbReference>
<keyword evidence="9" id="KW-0732">Signal</keyword>
<dbReference type="GO" id="GO:0008270">
    <property type="term" value="F:zinc ion binding"/>
    <property type="evidence" value="ECO:0007669"/>
    <property type="project" value="TreeGrafter"/>
</dbReference>
<keyword evidence="12" id="KW-0325">Glycoprotein</keyword>
<evidence type="ECO:0000313" key="17">
    <source>
        <dbReference type="EMBL" id="TWW72300.1"/>
    </source>
</evidence>
<keyword evidence="6" id="KW-0964">Secreted</keyword>
<keyword evidence="18" id="KW-1185">Reference proteome</keyword>
<dbReference type="Pfam" id="PF04389">
    <property type="entry name" value="Peptidase_M28"/>
    <property type="match status" value="1"/>
</dbReference>
<keyword evidence="7 17" id="KW-0808">Transferase</keyword>
<evidence type="ECO:0000256" key="8">
    <source>
        <dbReference type="ARBA" id="ARBA00022723"/>
    </source>
</evidence>
<dbReference type="InterPro" id="IPR040234">
    <property type="entry name" value="QC/QCL"/>
</dbReference>
<dbReference type="AlphaFoldDB" id="A0A5C6P2D1"/>
<evidence type="ECO:0000256" key="1">
    <source>
        <dbReference type="ARBA" id="ARBA00000001"/>
    </source>
</evidence>
<evidence type="ECO:0000256" key="10">
    <source>
        <dbReference type="ARBA" id="ARBA00022833"/>
    </source>
</evidence>
<reference evidence="17 18" key="1">
    <citation type="submission" date="2019-04" db="EMBL/GenBank/DDBJ databases">
        <title>Chromosome genome assembly for Takifugu flavidus.</title>
        <authorList>
            <person name="Xiao S."/>
        </authorList>
    </citation>
    <scope>NUCLEOTIDE SEQUENCE [LARGE SCALE GENOMIC DNA]</scope>
    <source>
        <strain evidence="17">HTHZ2018</strain>
        <tissue evidence="17">Muscle</tissue>
    </source>
</reference>
<dbReference type="EMBL" id="RHFK02000008">
    <property type="protein sequence ID" value="TWW72300.1"/>
    <property type="molecule type" value="Genomic_DNA"/>
</dbReference>
<comment type="caution">
    <text evidence="17">The sequence shown here is derived from an EMBL/GenBank/DDBJ whole genome shotgun (WGS) entry which is preliminary data.</text>
</comment>
<evidence type="ECO:0000256" key="2">
    <source>
        <dbReference type="ARBA" id="ARBA00004613"/>
    </source>
</evidence>
<dbReference type="GO" id="GO:0016603">
    <property type="term" value="F:glutaminyl-peptide cyclotransferase activity"/>
    <property type="evidence" value="ECO:0007669"/>
    <property type="project" value="UniProtKB-EC"/>
</dbReference>
<dbReference type="InterPro" id="IPR037457">
    <property type="entry name" value="M28_QC"/>
</dbReference>
<dbReference type="Gene3D" id="3.40.630.10">
    <property type="entry name" value="Zn peptidases"/>
    <property type="match status" value="1"/>
</dbReference>
<accession>A0A5C6P2D1</accession>
<evidence type="ECO:0000259" key="16">
    <source>
        <dbReference type="Pfam" id="PF04389"/>
    </source>
</evidence>
<feature type="domain" description="Peptidase M28" evidence="16">
    <location>
        <begin position="118"/>
        <end position="346"/>
    </location>
</feature>
<evidence type="ECO:0000256" key="7">
    <source>
        <dbReference type="ARBA" id="ARBA00022679"/>
    </source>
</evidence>
<evidence type="ECO:0000256" key="9">
    <source>
        <dbReference type="ARBA" id="ARBA00022729"/>
    </source>
</evidence>
<dbReference type="Proteomes" id="UP000324091">
    <property type="component" value="Chromosome 16"/>
</dbReference>
<keyword evidence="8" id="KW-0479">Metal-binding</keyword>
<evidence type="ECO:0000256" key="14">
    <source>
        <dbReference type="ARBA" id="ARBA00033159"/>
    </source>
</evidence>
<keyword evidence="10" id="KW-0862">Zinc</keyword>
<name>A0A5C6P2D1_9TELE</name>
<proteinExistence type="inferred from homology"/>
<sequence length="366" mass="41173">MAEGSPRPSVMYFIYSAAVCLASIQRAAGLPWTEEKLHHQALTLTEEESRTALSHTDLGQMWSRHLKPLLVIRYPGSPGSLAVQEHIKTTLSSLGAGWEVTEDKFMSGTPYGRLPFNNIVATLNPSAKRRLVLACHHDSKYYSPQWQREFHGATDSAVPCAMMLELAQALDEELKAQKASSADLTLQLIFFDGEEALFRWTASDSLYGSRHLARKMEATPHPAGSTDTNLLHGIDLFVLLDLIGAAGPRFGSYFTNTARWLLRLQDIEKRLHSMNQLLDHPNIVEYFWPDRPMVQVQDDHVPFLNKGVHVLHLIPSPFPSVWHTFDDNEQNLDRATIQNLNKIVQVFVLEYLNVRPIVATSPQNSG</sequence>
<comment type="catalytic activity">
    <reaction evidence="1">
        <text>N-terminal L-glutaminyl-[peptide] = N-terminal 5-oxo-L-prolyl-[peptide] + NH4(+)</text>
        <dbReference type="Rhea" id="RHEA:23652"/>
        <dbReference type="Rhea" id="RHEA-COMP:11736"/>
        <dbReference type="Rhea" id="RHEA-COMP:11846"/>
        <dbReference type="ChEBI" id="CHEBI:28938"/>
        <dbReference type="ChEBI" id="CHEBI:64722"/>
        <dbReference type="ChEBI" id="CHEBI:87215"/>
        <dbReference type="EC" id="2.3.2.5"/>
    </reaction>
</comment>
<dbReference type="GO" id="GO:0005576">
    <property type="term" value="C:extracellular region"/>
    <property type="evidence" value="ECO:0007669"/>
    <property type="project" value="UniProtKB-SubCell"/>
</dbReference>
<protein>
    <recommendedName>
        <fullName evidence="5">Glutaminyl-peptide cyclotransferase</fullName>
        <ecNumber evidence="4">2.3.2.5</ecNumber>
    </recommendedName>
    <alternativeName>
        <fullName evidence="14">Glutaminyl cyclase</fullName>
    </alternativeName>
    <alternativeName>
        <fullName evidence="15">Glutaminyl-tRNA cyclotransferase</fullName>
    </alternativeName>
</protein>
<evidence type="ECO:0000256" key="3">
    <source>
        <dbReference type="ARBA" id="ARBA00006014"/>
    </source>
</evidence>
<organism evidence="17 18">
    <name type="scientific">Takifugu flavidus</name>
    <name type="common">sansaifugu</name>
    <dbReference type="NCBI Taxonomy" id="433684"/>
    <lineage>
        <taxon>Eukaryota</taxon>
        <taxon>Metazoa</taxon>
        <taxon>Chordata</taxon>
        <taxon>Craniata</taxon>
        <taxon>Vertebrata</taxon>
        <taxon>Euteleostomi</taxon>
        <taxon>Actinopterygii</taxon>
        <taxon>Neopterygii</taxon>
        <taxon>Teleostei</taxon>
        <taxon>Neoteleostei</taxon>
        <taxon>Acanthomorphata</taxon>
        <taxon>Eupercaria</taxon>
        <taxon>Tetraodontiformes</taxon>
        <taxon>Tetradontoidea</taxon>
        <taxon>Tetraodontidae</taxon>
        <taxon>Takifugu</taxon>
    </lineage>
</organism>
<comment type="subcellular location">
    <subcellularLocation>
        <location evidence="2">Secreted</location>
    </subcellularLocation>
</comment>
<evidence type="ECO:0000256" key="4">
    <source>
        <dbReference type="ARBA" id="ARBA00012012"/>
    </source>
</evidence>
<evidence type="ECO:0000256" key="11">
    <source>
        <dbReference type="ARBA" id="ARBA00023157"/>
    </source>
</evidence>
<comment type="similarity">
    <text evidence="3">Belongs to the glutaminyl-peptide cyclotransferase family.</text>
</comment>